<evidence type="ECO:0000256" key="5">
    <source>
        <dbReference type="ARBA" id="ARBA00022692"/>
    </source>
</evidence>
<keyword evidence="5 9" id="KW-0812">Transmembrane</keyword>
<comment type="subunit">
    <text evidence="9">The complex comprises the extracytoplasmic solute receptor protein and the two transmembrane proteins.</text>
</comment>
<evidence type="ECO:0000256" key="8">
    <source>
        <dbReference type="ARBA" id="ARBA00038436"/>
    </source>
</evidence>
<accession>A0A2A5CJ80</accession>
<name>A0A2A5CJ80_9GAMM</name>
<sequence length="183" mass="20781">MNKIQRLNNYLDGLSEQVGKGASYFAVLMVLVTCYVVITRYVFNTGSIAIQESVLYINAIVVFGTVGYTLKHNGHVRVDVIYGPASLRYKAWVNLLGSIFLLMPVTFFILIYSWDYVMTSWSIREGSPEANGLPFVYLLKSIILIMCFLLVLQGLAEILRNFCFLFSKETSERPYEEKESSAL</sequence>
<dbReference type="Pfam" id="PF04290">
    <property type="entry name" value="DctQ"/>
    <property type="match status" value="1"/>
</dbReference>
<dbReference type="EMBL" id="NVWI01000001">
    <property type="protein sequence ID" value="PCJ43575.1"/>
    <property type="molecule type" value="Genomic_DNA"/>
</dbReference>
<evidence type="ECO:0000259" key="10">
    <source>
        <dbReference type="Pfam" id="PF04290"/>
    </source>
</evidence>
<feature type="transmembrane region" description="Helical" evidence="9">
    <location>
        <begin position="91"/>
        <end position="114"/>
    </location>
</feature>
<dbReference type="InterPro" id="IPR055348">
    <property type="entry name" value="DctQ"/>
</dbReference>
<feature type="transmembrane region" description="Helical" evidence="9">
    <location>
        <begin position="49"/>
        <end position="70"/>
    </location>
</feature>
<keyword evidence="7 9" id="KW-0472">Membrane</keyword>
<evidence type="ECO:0000256" key="6">
    <source>
        <dbReference type="ARBA" id="ARBA00022989"/>
    </source>
</evidence>
<feature type="transmembrane region" description="Helical" evidence="9">
    <location>
        <begin position="21"/>
        <end position="43"/>
    </location>
</feature>
<comment type="subcellular location">
    <subcellularLocation>
        <location evidence="1 9">Cell inner membrane</location>
        <topology evidence="1 9">Multi-pass membrane protein</topology>
    </subcellularLocation>
</comment>
<evidence type="ECO:0000256" key="1">
    <source>
        <dbReference type="ARBA" id="ARBA00004429"/>
    </source>
</evidence>
<keyword evidence="3" id="KW-1003">Cell membrane</keyword>
<dbReference type="AlphaFoldDB" id="A0A2A5CJ80"/>
<keyword evidence="2 9" id="KW-0813">Transport</keyword>
<comment type="similarity">
    <text evidence="8 9">Belongs to the TRAP transporter small permease family.</text>
</comment>
<evidence type="ECO:0000256" key="9">
    <source>
        <dbReference type="RuleBase" id="RU369079"/>
    </source>
</evidence>
<dbReference type="Proteomes" id="UP000228987">
    <property type="component" value="Unassembled WGS sequence"/>
</dbReference>
<dbReference type="InterPro" id="IPR007387">
    <property type="entry name" value="TRAP_DctQ"/>
</dbReference>
<keyword evidence="4 9" id="KW-0997">Cell inner membrane</keyword>
<feature type="domain" description="Tripartite ATP-independent periplasmic transporters DctQ component" evidence="10">
    <location>
        <begin position="29"/>
        <end position="163"/>
    </location>
</feature>
<dbReference type="PANTHER" id="PTHR35011:SF4">
    <property type="entry name" value="SLL1102 PROTEIN"/>
    <property type="match status" value="1"/>
</dbReference>
<dbReference type="GO" id="GO:0005886">
    <property type="term" value="C:plasma membrane"/>
    <property type="evidence" value="ECO:0007669"/>
    <property type="project" value="UniProtKB-SubCell"/>
</dbReference>
<gene>
    <name evidence="11" type="ORF">COA71_01505</name>
</gene>
<dbReference type="PANTHER" id="PTHR35011">
    <property type="entry name" value="2,3-DIKETO-L-GULONATE TRAP TRANSPORTER SMALL PERMEASE PROTEIN YIAM"/>
    <property type="match status" value="1"/>
</dbReference>
<feature type="transmembrane region" description="Helical" evidence="9">
    <location>
        <begin position="134"/>
        <end position="152"/>
    </location>
</feature>
<reference evidence="12" key="1">
    <citation type="submission" date="2017-08" db="EMBL/GenBank/DDBJ databases">
        <title>A dynamic microbial community with high functional redundancy inhabits the cold, oxic subseafloor aquifer.</title>
        <authorList>
            <person name="Tully B.J."/>
            <person name="Wheat C.G."/>
            <person name="Glazer B.T."/>
            <person name="Huber J.A."/>
        </authorList>
    </citation>
    <scope>NUCLEOTIDE SEQUENCE [LARGE SCALE GENOMIC DNA]</scope>
</reference>
<evidence type="ECO:0000313" key="12">
    <source>
        <dbReference type="Proteomes" id="UP000228987"/>
    </source>
</evidence>
<comment type="caution">
    <text evidence="11">The sequence shown here is derived from an EMBL/GenBank/DDBJ whole genome shotgun (WGS) entry which is preliminary data.</text>
</comment>
<proteinExistence type="inferred from homology"/>
<evidence type="ECO:0000256" key="2">
    <source>
        <dbReference type="ARBA" id="ARBA00022448"/>
    </source>
</evidence>
<evidence type="ECO:0000313" key="11">
    <source>
        <dbReference type="EMBL" id="PCJ43575.1"/>
    </source>
</evidence>
<protein>
    <recommendedName>
        <fullName evidence="9">TRAP transporter small permease protein</fullName>
    </recommendedName>
</protein>
<organism evidence="11 12">
    <name type="scientific">SAR86 cluster bacterium</name>
    <dbReference type="NCBI Taxonomy" id="2030880"/>
    <lineage>
        <taxon>Bacteria</taxon>
        <taxon>Pseudomonadati</taxon>
        <taxon>Pseudomonadota</taxon>
        <taxon>Gammaproteobacteria</taxon>
        <taxon>SAR86 cluster</taxon>
    </lineage>
</organism>
<dbReference type="GO" id="GO:0022857">
    <property type="term" value="F:transmembrane transporter activity"/>
    <property type="evidence" value="ECO:0007669"/>
    <property type="project" value="UniProtKB-UniRule"/>
</dbReference>
<evidence type="ECO:0000256" key="7">
    <source>
        <dbReference type="ARBA" id="ARBA00023136"/>
    </source>
</evidence>
<keyword evidence="6 9" id="KW-1133">Transmembrane helix</keyword>
<evidence type="ECO:0000256" key="3">
    <source>
        <dbReference type="ARBA" id="ARBA00022475"/>
    </source>
</evidence>
<comment type="function">
    <text evidence="9">Part of the tripartite ATP-independent periplasmic (TRAP) transport system.</text>
</comment>
<evidence type="ECO:0000256" key="4">
    <source>
        <dbReference type="ARBA" id="ARBA00022519"/>
    </source>
</evidence>